<dbReference type="Proteomes" id="UP000492821">
    <property type="component" value="Unassembled WGS sequence"/>
</dbReference>
<keyword evidence="1" id="KW-1185">Reference proteome</keyword>
<reference evidence="1" key="1">
    <citation type="journal article" date="2013" name="Genetics">
        <title>The draft genome and transcriptome of Panagrellus redivivus are shaped by the harsh demands of a free-living lifestyle.</title>
        <authorList>
            <person name="Srinivasan J."/>
            <person name="Dillman A.R."/>
            <person name="Macchietto M.G."/>
            <person name="Heikkinen L."/>
            <person name="Lakso M."/>
            <person name="Fracchia K.M."/>
            <person name="Antoshechkin I."/>
            <person name="Mortazavi A."/>
            <person name="Wong G."/>
            <person name="Sternberg P.W."/>
        </authorList>
    </citation>
    <scope>NUCLEOTIDE SEQUENCE [LARGE SCALE GENOMIC DNA]</scope>
    <source>
        <strain evidence="1">MT8872</strain>
    </source>
</reference>
<organism evidence="1 2">
    <name type="scientific">Panagrellus redivivus</name>
    <name type="common">Microworm</name>
    <dbReference type="NCBI Taxonomy" id="6233"/>
    <lineage>
        <taxon>Eukaryota</taxon>
        <taxon>Metazoa</taxon>
        <taxon>Ecdysozoa</taxon>
        <taxon>Nematoda</taxon>
        <taxon>Chromadorea</taxon>
        <taxon>Rhabditida</taxon>
        <taxon>Tylenchina</taxon>
        <taxon>Panagrolaimomorpha</taxon>
        <taxon>Panagrolaimoidea</taxon>
        <taxon>Panagrolaimidae</taxon>
        <taxon>Panagrellus</taxon>
    </lineage>
</organism>
<evidence type="ECO:0000313" key="1">
    <source>
        <dbReference type="Proteomes" id="UP000492821"/>
    </source>
</evidence>
<dbReference type="WBParaSite" id="Pan_g19211.t1">
    <property type="protein sequence ID" value="Pan_g19211.t1"/>
    <property type="gene ID" value="Pan_g19211"/>
</dbReference>
<evidence type="ECO:0000313" key="2">
    <source>
        <dbReference type="WBParaSite" id="Pan_g19211.t1"/>
    </source>
</evidence>
<reference evidence="2" key="2">
    <citation type="submission" date="2020-10" db="UniProtKB">
        <authorList>
            <consortium name="WormBaseParasite"/>
        </authorList>
    </citation>
    <scope>IDENTIFICATION</scope>
</reference>
<name>A0A7E4VC94_PANRE</name>
<protein>
    <submittedName>
        <fullName evidence="2">Uncharacterized protein</fullName>
    </submittedName>
</protein>
<sequence>MLPAVLLSSSRRSNAFGTVFNISTDGAFKFPTSTLTPISTTSASTVTTTPTTTISTTSDYCALLGCYGRSIYLRGPFPDPCLRCIGRMRPVWNEYIT</sequence>
<proteinExistence type="predicted"/>
<dbReference type="AlphaFoldDB" id="A0A7E4VC94"/>
<accession>A0A7E4VC94</accession>